<evidence type="ECO:0000256" key="2">
    <source>
        <dbReference type="ARBA" id="ARBA00008226"/>
    </source>
</evidence>
<evidence type="ECO:0000256" key="8">
    <source>
        <dbReference type="ARBA" id="ARBA00022741"/>
    </source>
</evidence>
<evidence type="ECO:0000313" key="15">
    <source>
        <dbReference type="EMBL" id="ORY50183.1"/>
    </source>
</evidence>
<dbReference type="CDD" id="cd00858">
    <property type="entry name" value="GlyRS_anticodon"/>
    <property type="match status" value="1"/>
</dbReference>
<dbReference type="InterPro" id="IPR027031">
    <property type="entry name" value="Gly-tRNA_synthase/POLG2"/>
</dbReference>
<dbReference type="OrthoDB" id="10267474at2759"/>
<dbReference type="InterPro" id="IPR045864">
    <property type="entry name" value="aa-tRNA-synth_II/BPL/LPL"/>
</dbReference>
<dbReference type="CDD" id="cd00774">
    <property type="entry name" value="GlyRS-like_core"/>
    <property type="match status" value="1"/>
</dbReference>
<dbReference type="GO" id="GO:0005524">
    <property type="term" value="F:ATP binding"/>
    <property type="evidence" value="ECO:0007669"/>
    <property type="project" value="UniProtKB-KW"/>
</dbReference>
<evidence type="ECO:0000256" key="5">
    <source>
        <dbReference type="ARBA" id="ARBA00022490"/>
    </source>
</evidence>
<accession>A0A1Y2CT48</accession>
<dbReference type="GO" id="GO:0004820">
    <property type="term" value="F:glycine-tRNA ligase activity"/>
    <property type="evidence" value="ECO:0007669"/>
    <property type="project" value="UniProtKB-EC"/>
</dbReference>
<keyword evidence="11" id="KW-0030">Aminoacyl-tRNA synthetase</keyword>
<dbReference type="InterPro" id="IPR002314">
    <property type="entry name" value="aa-tRNA-synt_IIb"/>
</dbReference>
<keyword evidence="8" id="KW-0547">Nucleotide-binding</keyword>
<dbReference type="Pfam" id="PF00587">
    <property type="entry name" value="tRNA-synt_2b"/>
    <property type="match status" value="1"/>
</dbReference>
<protein>
    <recommendedName>
        <fullName evidence="4">glycine--tRNA ligase</fullName>
        <ecNumber evidence="4">6.1.1.14</ecNumber>
    </recommendedName>
    <alternativeName>
        <fullName evidence="12">Diadenosine tetraphosphate synthetase</fullName>
    </alternativeName>
</protein>
<proteinExistence type="inferred from homology"/>
<keyword evidence="5" id="KW-0963">Cytoplasm</keyword>
<keyword evidence="7" id="KW-0808">Transferase</keyword>
<comment type="subunit">
    <text evidence="3">Homodimer.</text>
</comment>
<dbReference type="NCBIfam" id="NF003211">
    <property type="entry name" value="PRK04173.1"/>
    <property type="match status" value="1"/>
</dbReference>
<evidence type="ECO:0000313" key="16">
    <source>
        <dbReference type="Proteomes" id="UP000193467"/>
    </source>
</evidence>
<dbReference type="InterPro" id="IPR006195">
    <property type="entry name" value="aa-tRNA-synth_II"/>
</dbReference>
<dbReference type="Gene3D" id="3.30.720.200">
    <property type="match status" value="1"/>
</dbReference>
<comment type="similarity">
    <text evidence="2">Belongs to the class-II aminoacyl-tRNA synthetase family.</text>
</comment>
<evidence type="ECO:0000256" key="10">
    <source>
        <dbReference type="ARBA" id="ARBA00022917"/>
    </source>
</evidence>
<dbReference type="InterPro" id="IPR002315">
    <property type="entry name" value="tRNA-synt_gly"/>
</dbReference>
<dbReference type="InterPro" id="IPR033731">
    <property type="entry name" value="GlyRS-like_core"/>
</dbReference>
<evidence type="ECO:0000256" key="13">
    <source>
        <dbReference type="ARBA" id="ARBA00051967"/>
    </source>
</evidence>
<dbReference type="GO" id="GO:0005739">
    <property type="term" value="C:mitochondrion"/>
    <property type="evidence" value="ECO:0007669"/>
    <property type="project" value="TreeGrafter"/>
</dbReference>
<dbReference type="STRING" id="106004.A0A1Y2CT48"/>
<dbReference type="SUPFAM" id="SSF55681">
    <property type="entry name" value="Class II aaRS and biotin synthetases"/>
    <property type="match status" value="1"/>
</dbReference>
<dbReference type="Gene3D" id="3.30.40.230">
    <property type="match status" value="1"/>
</dbReference>
<evidence type="ECO:0000256" key="9">
    <source>
        <dbReference type="ARBA" id="ARBA00022840"/>
    </source>
</evidence>
<dbReference type="FunFam" id="3.30.930.10:FF:000010">
    <property type="entry name" value="Glycyl-tRNA synthetase 1"/>
    <property type="match status" value="1"/>
</dbReference>
<sequence>MLRTLVSRPFHTYSSSTYQPTLGAFTSRACFTTSSSFHARSKMAAPSSSEVNKTAHAFERSALEGLLIKRFFFCPAFEIYGGVKGLFDYGPPGSSLQANIIDTWRKHFIIEEEMLELDTTIMTLSDVLKTSGHVDKFTDWMVKDVKTNEVFRADHLVEGVLEARLKGDKEARGAKVEEKEDDPTKKKKKKVKSVAIQLEDSVVAEYESILAQIDNFNGKELGELIRAQKIVSPETGNEVSEPVEFNLMFDTQIGPTGQIKGYLRPETAQGHFVNFNRLLEFNNGRVPFASAQIGKSFRNEISPRSGLLRVREFTMAEIEHFVDPLDKAHDRFESVKHIKLNLLPKDVQTEGRTDLSQLTIGEAVASGMVDNETLGYFIARIFLFLIKIGINPERLRFRQHMANEMAHYAADCWDAEIHTSYGWIECVGCADRSAYDLSVHSAKTQNKMVVRQPLKEVRIVEKMVVGLDKKVFGPRFKKDAKIVEDAIMAFDEEKLKEVAAELAEKQSTTVRASNGQDYEVPSSIFTITPTTIREQVREFVPNVIEPSFGIGRILYSLLEHSYWAREDDVNRGVLSLPPTIAPIKVLIVPISGNTEFKPLIREVSQTLRGLGIASRVDDSGASIGKRYARNDELGTPFGVTLDFASLKNGTMTLRERDTTLQVIGKIDEVIKLVADLCSGLEWSEGSKRLPAYTGEQEI</sequence>
<keyword evidence="9" id="KW-0067">ATP-binding</keyword>
<keyword evidence="10" id="KW-0648">Protein biosynthesis</keyword>
<evidence type="ECO:0000256" key="1">
    <source>
        <dbReference type="ARBA" id="ARBA00004496"/>
    </source>
</evidence>
<dbReference type="InterPro" id="IPR004154">
    <property type="entry name" value="Anticodon-bd"/>
</dbReference>
<dbReference type="SUPFAM" id="SSF52954">
    <property type="entry name" value="Class II aaRS ABD-related"/>
    <property type="match status" value="1"/>
</dbReference>
<keyword evidence="6" id="KW-0436">Ligase</keyword>
<dbReference type="Gene3D" id="3.30.930.10">
    <property type="entry name" value="Bira Bifunctional Protein, Domain 2"/>
    <property type="match status" value="1"/>
</dbReference>
<dbReference type="Pfam" id="PF03129">
    <property type="entry name" value="HGTP_anticodon"/>
    <property type="match status" value="1"/>
</dbReference>
<dbReference type="NCBIfam" id="TIGR00389">
    <property type="entry name" value="glyS_dimeric"/>
    <property type="match status" value="1"/>
</dbReference>
<dbReference type="FunFam" id="3.30.720.200:FF:000001">
    <property type="entry name" value="Glycine--tRNA ligase 2"/>
    <property type="match status" value="1"/>
</dbReference>
<evidence type="ECO:0000256" key="12">
    <source>
        <dbReference type="ARBA" id="ARBA00030057"/>
    </source>
</evidence>
<comment type="catalytic activity">
    <reaction evidence="13">
        <text>2 ATP + H(+) = P(1),P(4)-bis(5'-adenosyl) tetraphosphate + diphosphate</text>
        <dbReference type="Rhea" id="RHEA:34935"/>
        <dbReference type="ChEBI" id="CHEBI:15378"/>
        <dbReference type="ChEBI" id="CHEBI:30616"/>
        <dbReference type="ChEBI" id="CHEBI:33019"/>
        <dbReference type="ChEBI" id="CHEBI:58141"/>
    </reaction>
</comment>
<dbReference type="AlphaFoldDB" id="A0A1Y2CT48"/>
<evidence type="ECO:0000256" key="3">
    <source>
        <dbReference type="ARBA" id="ARBA00011738"/>
    </source>
</evidence>
<dbReference type="Proteomes" id="UP000193467">
    <property type="component" value="Unassembled WGS sequence"/>
</dbReference>
<evidence type="ECO:0000256" key="6">
    <source>
        <dbReference type="ARBA" id="ARBA00022598"/>
    </source>
</evidence>
<feature type="domain" description="Aminoacyl-transfer RNA synthetases class-II family profile" evidence="14">
    <location>
        <begin position="219"/>
        <end position="582"/>
    </location>
</feature>
<dbReference type="PRINTS" id="PR01043">
    <property type="entry name" value="TRNASYNTHGLY"/>
</dbReference>
<dbReference type="PANTHER" id="PTHR10745:SF0">
    <property type="entry name" value="GLYCINE--TRNA LIGASE"/>
    <property type="match status" value="1"/>
</dbReference>
<dbReference type="FunCoup" id="A0A1Y2CT48">
    <property type="interactions" value="614"/>
</dbReference>
<dbReference type="EMBL" id="MCGR01000110">
    <property type="protein sequence ID" value="ORY50183.1"/>
    <property type="molecule type" value="Genomic_DNA"/>
</dbReference>
<name>A0A1Y2CT48_9BASI</name>
<reference evidence="15 16" key="1">
    <citation type="submission" date="2016-07" db="EMBL/GenBank/DDBJ databases">
        <title>Pervasive Adenine N6-methylation of Active Genes in Fungi.</title>
        <authorList>
            <consortium name="DOE Joint Genome Institute"/>
            <person name="Mondo S.J."/>
            <person name="Dannebaum R.O."/>
            <person name="Kuo R.C."/>
            <person name="Labutti K."/>
            <person name="Haridas S."/>
            <person name="Kuo A."/>
            <person name="Salamov A."/>
            <person name="Ahrendt S.R."/>
            <person name="Lipzen A."/>
            <person name="Sullivan W."/>
            <person name="Andreopoulos W.B."/>
            <person name="Clum A."/>
            <person name="Lindquist E."/>
            <person name="Daum C."/>
            <person name="Ramamoorthy G.K."/>
            <person name="Gryganskyi A."/>
            <person name="Culley D."/>
            <person name="Magnuson J.K."/>
            <person name="James T.Y."/>
            <person name="O'Malley M.A."/>
            <person name="Stajich J.E."/>
            <person name="Spatafora J.W."/>
            <person name="Visel A."/>
            <person name="Grigoriev I.V."/>
        </authorList>
    </citation>
    <scope>NUCLEOTIDE SEQUENCE [LARGE SCALE GENOMIC DNA]</scope>
    <source>
        <strain evidence="15 16">62-1032</strain>
    </source>
</reference>
<evidence type="ECO:0000259" key="14">
    <source>
        <dbReference type="PROSITE" id="PS50862"/>
    </source>
</evidence>
<comment type="caution">
    <text evidence="15">The sequence shown here is derived from an EMBL/GenBank/DDBJ whole genome shotgun (WGS) entry which is preliminary data.</text>
</comment>
<dbReference type="FunFam" id="3.40.50.800:FF:000004">
    <property type="entry name" value="Glycine--tRNA ligase 2"/>
    <property type="match status" value="1"/>
</dbReference>
<dbReference type="PROSITE" id="PS50862">
    <property type="entry name" value="AA_TRNA_LIGASE_II"/>
    <property type="match status" value="1"/>
</dbReference>
<dbReference type="InParanoid" id="A0A1Y2CT48"/>
<gene>
    <name evidence="15" type="ORF">BCR35DRAFT_310751</name>
</gene>
<organism evidence="15 16">
    <name type="scientific">Leucosporidium creatinivorum</name>
    <dbReference type="NCBI Taxonomy" id="106004"/>
    <lineage>
        <taxon>Eukaryota</taxon>
        <taxon>Fungi</taxon>
        <taxon>Dikarya</taxon>
        <taxon>Basidiomycota</taxon>
        <taxon>Pucciniomycotina</taxon>
        <taxon>Microbotryomycetes</taxon>
        <taxon>Leucosporidiales</taxon>
        <taxon>Leucosporidium</taxon>
    </lineage>
</organism>
<evidence type="ECO:0000256" key="4">
    <source>
        <dbReference type="ARBA" id="ARBA00012829"/>
    </source>
</evidence>
<evidence type="ECO:0000256" key="11">
    <source>
        <dbReference type="ARBA" id="ARBA00023146"/>
    </source>
</evidence>
<dbReference type="FunFam" id="3.30.930.10:FF:000158">
    <property type="entry name" value="Glycyl-tRNA synthetase"/>
    <property type="match status" value="1"/>
</dbReference>
<dbReference type="InterPro" id="IPR036621">
    <property type="entry name" value="Anticodon-bd_dom_sf"/>
</dbReference>
<dbReference type="EC" id="6.1.1.14" evidence="4"/>
<dbReference type="GO" id="GO:0016740">
    <property type="term" value="F:transferase activity"/>
    <property type="evidence" value="ECO:0007669"/>
    <property type="project" value="UniProtKB-KW"/>
</dbReference>
<keyword evidence="16" id="KW-1185">Reference proteome</keyword>
<comment type="subcellular location">
    <subcellularLocation>
        <location evidence="1">Cytoplasm</location>
    </subcellularLocation>
</comment>
<dbReference type="PANTHER" id="PTHR10745">
    <property type="entry name" value="GLYCYL-TRNA SYNTHETASE/DNA POLYMERASE SUBUNIT GAMMA-2"/>
    <property type="match status" value="1"/>
</dbReference>
<evidence type="ECO:0000256" key="7">
    <source>
        <dbReference type="ARBA" id="ARBA00022679"/>
    </source>
</evidence>
<dbReference type="GO" id="GO:0070150">
    <property type="term" value="P:mitochondrial glycyl-tRNA aminoacylation"/>
    <property type="evidence" value="ECO:0007669"/>
    <property type="project" value="TreeGrafter"/>
</dbReference>
<dbReference type="Gene3D" id="3.40.50.800">
    <property type="entry name" value="Anticodon-binding domain"/>
    <property type="match status" value="1"/>
</dbReference>